<dbReference type="Proteomes" id="UP000053647">
    <property type="component" value="Unassembled WGS sequence"/>
</dbReference>
<organism evidence="1 2">
    <name type="scientific">Paxillus involutus ATCC 200175</name>
    <dbReference type="NCBI Taxonomy" id="664439"/>
    <lineage>
        <taxon>Eukaryota</taxon>
        <taxon>Fungi</taxon>
        <taxon>Dikarya</taxon>
        <taxon>Basidiomycota</taxon>
        <taxon>Agaricomycotina</taxon>
        <taxon>Agaricomycetes</taxon>
        <taxon>Agaricomycetidae</taxon>
        <taxon>Boletales</taxon>
        <taxon>Paxilineae</taxon>
        <taxon>Paxillaceae</taxon>
        <taxon>Paxillus</taxon>
    </lineage>
</organism>
<proteinExistence type="predicted"/>
<dbReference type="EMBL" id="KN819355">
    <property type="protein sequence ID" value="KIJ13121.1"/>
    <property type="molecule type" value="Genomic_DNA"/>
</dbReference>
<gene>
    <name evidence="1" type="ORF">PAXINDRAFT_170709</name>
</gene>
<dbReference type="OrthoDB" id="442863at2759"/>
<reference evidence="2" key="2">
    <citation type="submission" date="2015-01" db="EMBL/GenBank/DDBJ databases">
        <title>Evolutionary Origins and Diversification of the Mycorrhizal Mutualists.</title>
        <authorList>
            <consortium name="DOE Joint Genome Institute"/>
            <consortium name="Mycorrhizal Genomics Consortium"/>
            <person name="Kohler A."/>
            <person name="Kuo A."/>
            <person name="Nagy L.G."/>
            <person name="Floudas D."/>
            <person name="Copeland A."/>
            <person name="Barry K.W."/>
            <person name="Cichocki N."/>
            <person name="Veneault-Fourrey C."/>
            <person name="LaButti K."/>
            <person name="Lindquist E.A."/>
            <person name="Lipzen A."/>
            <person name="Lundell T."/>
            <person name="Morin E."/>
            <person name="Murat C."/>
            <person name="Riley R."/>
            <person name="Ohm R."/>
            <person name="Sun H."/>
            <person name="Tunlid A."/>
            <person name="Henrissat B."/>
            <person name="Grigoriev I.V."/>
            <person name="Hibbett D.S."/>
            <person name="Martin F."/>
        </authorList>
    </citation>
    <scope>NUCLEOTIDE SEQUENCE [LARGE SCALE GENOMIC DNA]</scope>
    <source>
        <strain evidence="2">ATCC 200175</strain>
    </source>
</reference>
<dbReference type="HOGENOM" id="CLU_1993330_0_0_1"/>
<protein>
    <submittedName>
        <fullName evidence="1">Uncharacterized protein</fullName>
    </submittedName>
</protein>
<name>A0A0C9U0W1_PAXIN</name>
<sequence>LRLWVLRHSKGPSLLSNAFITPAESLGKIYKFRSKNHMSLAPVGASLRADALTKPALIMVCTKVVRAGAPSDPANIYKMDDIEAPTRLTPKYQQAAQTDIIVGYGALGTPRSYGEKASRSVRSVT</sequence>
<evidence type="ECO:0000313" key="2">
    <source>
        <dbReference type="Proteomes" id="UP000053647"/>
    </source>
</evidence>
<dbReference type="AlphaFoldDB" id="A0A0C9U0W1"/>
<evidence type="ECO:0000313" key="1">
    <source>
        <dbReference type="EMBL" id="KIJ13121.1"/>
    </source>
</evidence>
<reference evidence="1 2" key="1">
    <citation type="submission" date="2014-06" db="EMBL/GenBank/DDBJ databases">
        <authorList>
            <consortium name="DOE Joint Genome Institute"/>
            <person name="Kuo A."/>
            <person name="Kohler A."/>
            <person name="Nagy L.G."/>
            <person name="Floudas D."/>
            <person name="Copeland A."/>
            <person name="Barry K.W."/>
            <person name="Cichocki N."/>
            <person name="Veneault-Fourrey C."/>
            <person name="LaButti K."/>
            <person name="Lindquist E.A."/>
            <person name="Lipzen A."/>
            <person name="Lundell T."/>
            <person name="Morin E."/>
            <person name="Murat C."/>
            <person name="Sun H."/>
            <person name="Tunlid A."/>
            <person name="Henrissat B."/>
            <person name="Grigoriev I.V."/>
            <person name="Hibbett D.S."/>
            <person name="Martin F."/>
            <person name="Nordberg H.P."/>
            <person name="Cantor M.N."/>
            <person name="Hua S.X."/>
        </authorList>
    </citation>
    <scope>NUCLEOTIDE SEQUENCE [LARGE SCALE GENOMIC DNA]</scope>
    <source>
        <strain evidence="1 2">ATCC 200175</strain>
    </source>
</reference>
<feature type="non-terminal residue" evidence="1">
    <location>
        <position position="125"/>
    </location>
</feature>
<accession>A0A0C9U0W1</accession>
<keyword evidence="2" id="KW-1185">Reference proteome</keyword>